<feature type="transmembrane region" description="Helical" evidence="2">
    <location>
        <begin position="221"/>
        <end position="237"/>
    </location>
</feature>
<evidence type="ECO:0000313" key="4">
    <source>
        <dbReference type="Proteomes" id="UP001165060"/>
    </source>
</evidence>
<proteinExistence type="predicted"/>
<keyword evidence="2" id="KW-1133">Transmembrane helix</keyword>
<evidence type="ECO:0000256" key="2">
    <source>
        <dbReference type="SAM" id="Phobius"/>
    </source>
</evidence>
<keyword evidence="2" id="KW-0812">Transmembrane</keyword>
<feature type="region of interest" description="Disordered" evidence="1">
    <location>
        <begin position="1"/>
        <end position="24"/>
    </location>
</feature>
<keyword evidence="4" id="KW-1185">Reference proteome</keyword>
<sequence length="288" mass="32695">MEAMRVAPKEPPASTAAQPPTPLDASSLTPALMQSLQLAWLDRKLPSSGACACLARLLACNATPDELPIPASFPDMLRHDSLRQYWKFLKFLVVTYVGMWLSREFAKKYGSTWNEDLDMEEFVDHHFWDTLSDVTLIYIVGRLHYRRGVDCANFLLPFFFGACVWELIGKNPQLSKNLSCISECWTPLTYVVFLSFMALVLAVLGLHLYKMWKDSLLPGRLFEMLLIFGLTLAPVAGNESFHLHHWTWAWLGALVFNLRFSWSFGAQGFMVGMYANGIGIWGRDPVVY</sequence>
<name>A0ABQ6ME43_9STRA</name>
<keyword evidence="2" id="KW-0472">Membrane</keyword>
<gene>
    <name evidence="3" type="ORF">TeGR_g5531</name>
</gene>
<feature type="transmembrane region" description="Helical" evidence="2">
    <location>
        <begin position="151"/>
        <end position="168"/>
    </location>
</feature>
<comment type="caution">
    <text evidence="3">The sequence shown here is derived from an EMBL/GenBank/DDBJ whole genome shotgun (WGS) entry which is preliminary data.</text>
</comment>
<dbReference type="Proteomes" id="UP001165060">
    <property type="component" value="Unassembled WGS sequence"/>
</dbReference>
<evidence type="ECO:0000256" key="1">
    <source>
        <dbReference type="SAM" id="MobiDB-lite"/>
    </source>
</evidence>
<accession>A0ABQ6ME43</accession>
<organism evidence="3 4">
    <name type="scientific">Tetraparma gracilis</name>
    <dbReference type="NCBI Taxonomy" id="2962635"/>
    <lineage>
        <taxon>Eukaryota</taxon>
        <taxon>Sar</taxon>
        <taxon>Stramenopiles</taxon>
        <taxon>Ochrophyta</taxon>
        <taxon>Bolidophyceae</taxon>
        <taxon>Parmales</taxon>
        <taxon>Triparmaceae</taxon>
        <taxon>Tetraparma</taxon>
    </lineage>
</organism>
<protein>
    <submittedName>
        <fullName evidence="3">Uncharacterized protein</fullName>
    </submittedName>
</protein>
<dbReference type="EMBL" id="BRYB01000172">
    <property type="protein sequence ID" value="GMI24545.1"/>
    <property type="molecule type" value="Genomic_DNA"/>
</dbReference>
<evidence type="ECO:0000313" key="3">
    <source>
        <dbReference type="EMBL" id="GMI24545.1"/>
    </source>
</evidence>
<reference evidence="3 4" key="1">
    <citation type="journal article" date="2023" name="Commun. Biol.">
        <title>Genome analysis of Parmales, the sister group of diatoms, reveals the evolutionary specialization of diatoms from phago-mixotrophs to photoautotrophs.</title>
        <authorList>
            <person name="Ban H."/>
            <person name="Sato S."/>
            <person name="Yoshikawa S."/>
            <person name="Yamada K."/>
            <person name="Nakamura Y."/>
            <person name="Ichinomiya M."/>
            <person name="Sato N."/>
            <person name="Blanc-Mathieu R."/>
            <person name="Endo H."/>
            <person name="Kuwata A."/>
            <person name="Ogata H."/>
        </authorList>
    </citation>
    <scope>NUCLEOTIDE SEQUENCE [LARGE SCALE GENOMIC DNA]</scope>
</reference>
<feature type="transmembrane region" description="Helical" evidence="2">
    <location>
        <begin position="188"/>
        <end position="209"/>
    </location>
</feature>